<dbReference type="Pfam" id="PF02302">
    <property type="entry name" value="PTS_IIB"/>
    <property type="match status" value="1"/>
</dbReference>
<evidence type="ECO:0000256" key="4">
    <source>
        <dbReference type="ARBA" id="ARBA00022679"/>
    </source>
</evidence>
<reference evidence="9" key="1">
    <citation type="submission" date="2023-08" db="EMBL/GenBank/DDBJ databases">
        <title>Nitrogen cycling bacteria in agricultural field soils.</title>
        <authorList>
            <person name="Jang J."/>
        </authorList>
    </citation>
    <scope>NUCLEOTIDE SEQUENCE</scope>
    <source>
        <strain evidence="9">PS3-36</strain>
    </source>
</reference>
<evidence type="ECO:0000259" key="8">
    <source>
        <dbReference type="PROSITE" id="PS51100"/>
    </source>
</evidence>
<dbReference type="GO" id="GO:0016301">
    <property type="term" value="F:kinase activity"/>
    <property type="evidence" value="ECO:0007669"/>
    <property type="project" value="UniProtKB-KW"/>
</dbReference>
<dbReference type="InterPro" id="IPR013012">
    <property type="entry name" value="PTS_EIIB_3"/>
</dbReference>
<keyword evidence="2" id="KW-0597">Phosphoprotein</keyword>
<evidence type="ECO:0000256" key="7">
    <source>
        <dbReference type="PROSITE-ProRule" id="PRU00423"/>
    </source>
</evidence>
<dbReference type="PROSITE" id="PS51100">
    <property type="entry name" value="PTS_EIIB_TYPE_3"/>
    <property type="match status" value="1"/>
</dbReference>
<evidence type="ECO:0000256" key="1">
    <source>
        <dbReference type="ARBA" id="ARBA00022448"/>
    </source>
</evidence>
<name>A0AA90RAB7_9BACI</name>
<feature type="modified residue" description="Phosphocysteine; by EIIA" evidence="7">
    <location>
        <position position="10"/>
    </location>
</feature>
<dbReference type="RefSeq" id="WP_308914191.1">
    <property type="nucleotide sequence ID" value="NZ_JAVGVR010000001.1"/>
</dbReference>
<evidence type="ECO:0000313" key="10">
    <source>
        <dbReference type="Proteomes" id="UP001178888"/>
    </source>
</evidence>
<dbReference type="SUPFAM" id="SSF52794">
    <property type="entry name" value="PTS system IIB component-like"/>
    <property type="match status" value="1"/>
</dbReference>
<keyword evidence="3 9" id="KW-0762">Sugar transport</keyword>
<dbReference type="EC" id="2.7.1.-" evidence="9"/>
<dbReference type="GO" id="GO:0008982">
    <property type="term" value="F:protein-N(PI)-phosphohistidine-sugar phosphotransferase activity"/>
    <property type="evidence" value="ECO:0007669"/>
    <property type="project" value="InterPro"/>
</dbReference>
<proteinExistence type="predicted"/>
<keyword evidence="4 9" id="KW-0808">Transferase</keyword>
<dbReference type="PANTHER" id="PTHR34581">
    <property type="entry name" value="PTS SYSTEM N,N'-DIACETYLCHITOBIOSE-SPECIFIC EIIB COMPONENT"/>
    <property type="match status" value="1"/>
</dbReference>
<keyword evidence="5" id="KW-0598">Phosphotransferase system</keyword>
<evidence type="ECO:0000256" key="2">
    <source>
        <dbReference type="ARBA" id="ARBA00022553"/>
    </source>
</evidence>
<organism evidence="9 10">
    <name type="scientific">Bacillus salipaludis</name>
    <dbReference type="NCBI Taxonomy" id="2547811"/>
    <lineage>
        <taxon>Bacteria</taxon>
        <taxon>Bacillati</taxon>
        <taxon>Bacillota</taxon>
        <taxon>Bacilli</taxon>
        <taxon>Bacillales</taxon>
        <taxon>Bacillaceae</taxon>
        <taxon>Bacillus</taxon>
    </lineage>
</organism>
<evidence type="ECO:0000256" key="3">
    <source>
        <dbReference type="ARBA" id="ARBA00022597"/>
    </source>
</evidence>
<dbReference type="EMBL" id="JAVGVR010000001">
    <property type="protein sequence ID" value="MDQ6600588.1"/>
    <property type="molecule type" value="Genomic_DNA"/>
</dbReference>
<dbReference type="AlphaFoldDB" id="A0AA90RAB7"/>
<keyword evidence="6" id="KW-0418">Kinase</keyword>
<evidence type="ECO:0000256" key="6">
    <source>
        <dbReference type="ARBA" id="ARBA00022777"/>
    </source>
</evidence>
<protein>
    <submittedName>
        <fullName evidence="9">PTS sugar transporter subunit IIB</fullName>
        <ecNumber evidence="9">2.7.1.-</ecNumber>
    </submittedName>
</protein>
<dbReference type="Gene3D" id="3.40.50.2300">
    <property type="match status" value="1"/>
</dbReference>
<evidence type="ECO:0000256" key="5">
    <source>
        <dbReference type="ARBA" id="ARBA00022683"/>
    </source>
</evidence>
<feature type="domain" description="PTS EIIB type-3" evidence="8">
    <location>
        <begin position="3"/>
        <end position="103"/>
    </location>
</feature>
<dbReference type="GO" id="GO:0009401">
    <property type="term" value="P:phosphoenolpyruvate-dependent sugar phosphotransferase system"/>
    <property type="evidence" value="ECO:0007669"/>
    <property type="project" value="UniProtKB-KW"/>
</dbReference>
<dbReference type="InterPro" id="IPR036095">
    <property type="entry name" value="PTS_EIIB-like_sf"/>
</dbReference>
<comment type="caution">
    <text evidence="9">The sequence shown here is derived from an EMBL/GenBank/DDBJ whole genome shotgun (WGS) entry which is preliminary data.</text>
</comment>
<dbReference type="InterPro" id="IPR051819">
    <property type="entry name" value="PTS_sugar-specific_EIIB"/>
</dbReference>
<sequence length="103" mass="11484">MTEKNVLLVCGGGASSGFLAQNIRKAAQKRDMSIEIKARSESEIDEYLDEMDVLLIAPHLRYMESDIRDRVQSKNIPVAVIDQTIYGMLDGNKCLDLIIGLLD</sequence>
<gene>
    <name evidence="9" type="ORF">RCG21_30525</name>
</gene>
<keyword evidence="10" id="KW-1185">Reference proteome</keyword>
<accession>A0AA90RAB7</accession>
<dbReference type="InterPro" id="IPR003501">
    <property type="entry name" value="PTS_EIIB_2/3"/>
</dbReference>
<keyword evidence="1" id="KW-0813">Transport</keyword>
<evidence type="ECO:0000313" key="9">
    <source>
        <dbReference type="EMBL" id="MDQ6600588.1"/>
    </source>
</evidence>
<dbReference type="PANTHER" id="PTHR34581:SF2">
    <property type="entry name" value="PTS SYSTEM N,N'-DIACETYLCHITOBIOSE-SPECIFIC EIIB COMPONENT"/>
    <property type="match status" value="1"/>
</dbReference>
<dbReference type="Proteomes" id="UP001178888">
    <property type="component" value="Unassembled WGS sequence"/>
</dbReference>
<dbReference type="CDD" id="cd05564">
    <property type="entry name" value="PTS_IIB_chitobiose_lichenan"/>
    <property type="match status" value="1"/>
</dbReference>